<dbReference type="STRING" id="1156935.QWE_00160"/>
<name>K2Q8N4_9HYPH</name>
<dbReference type="Proteomes" id="UP000007123">
    <property type="component" value="Unassembled WGS sequence"/>
</dbReference>
<comment type="caution">
    <text evidence="1">The sequence shown here is derived from an EMBL/GenBank/DDBJ whole genome shotgun (WGS) entry which is preliminary data.</text>
</comment>
<proteinExistence type="predicted"/>
<dbReference type="eggNOG" id="COG5342">
    <property type="taxonomic scope" value="Bacteria"/>
</dbReference>
<keyword evidence="2" id="KW-1185">Reference proteome</keyword>
<protein>
    <submittedName>
        <fullName evidence="1">Invasion associated locus B family protein</fullName>
    </submittedName>
</protein>
<evidence type="ECO:0000313" key="2">
    <source>
        <dbReference type="Proteomes" id="UP000007123"/>
    </source>
</evidence>
<reference evidence="1 2" key="1">
    <citation type="journal article" date="2012" name="J. Bacteriol.">
        <title>Draft Genome Sequence of Agrobacterium albertimagni Strain AOL15.</title>
        <authorList>
            <person name="Trimble W.L."/>
            <person name="Phung le T."/>
            <person name="Meyer F."/>
            <person name="Gilbert J.A."/>
            <person name="Silver S."/>
        </authorList>
    </citation>
    <scope>NUCLEOTIDE SEQUENCE [LARGE SCALE GENOMIC DNA]</scope>
    <source>
        <strain evidence="1 2">AOL15</strain>
    </source>
</reference>
<dbReference type="Gene3D" id="2.60.40.1880">
    <property type="entry name" value="Invasion associated locus B (IalB) protein"/>
    <property type="match status" value="1"/>
</dbReference>
<evidence type="ECO:0000313" key="1">
    <source>
        <dbReference type="EMBL" id="EKF61570.1"/>
    </source>
</evidence>
<dbReference type="InterPro" id="IPR038696">
    <property type="entry name" value="IalB_sf"/>
</dbReference>
<accession>K2Q8N4</accession>
<sequence length="178" mass="18404">MAFSRHAAIAFLAISTHLTFMLGIAVAAPLPGGASSLVETHEDWSVACQASGEVTSCVVRQVQSNNQTQQVVLTAEIAKTPDGKFAGALMLPLGLSLAPGVQLKIGDVPLGATRPFSLCVQQGCLVPLDVTEDVIAKLRAGSALNITVTAGASAQPVHFAVSLKGFSKALNRITELTQ</sequence>
<gene>
    <name evidence="1" type="ORF">QWE_00160</name>
</gene>
<dbReference type="Pfam" id="PF06776">
    <property type="entry name" value="IalB"/>
    <property type="match status" value="1"/>
</dbReference>
<dbReference type="InterPro" id="IPR010642">
    <property type="entry name" value="Invasion_prot_B"/>
</dbReference>
<dbReference type="EMBL" id="ALJF01000001">
    <property type="protein sequence ID" value="EKF61570.1"/>
    <property type="molecule type" value="Genomic_DNA"/>
</dbReference>
<organism evidence="1 2">
    <name type="scientific">Agrobacterium albertimagni AOL15</name>
    <dbReference type="NCBI Taxonomy" id="1156935"/>
    <lineage>
        <taxon>Bacteria</taxon>
        <taxon>Pseudomonadati</taxon>
        <taxon>Pseudomonadota</taxon>
        <taxon>Alphaproteobacteria</taxon>
        <taxon>Hyphomicrobiales</taxon>
        <taxon>Rhizobiaceae</taxon>
        <taxon>Rhizobium/Agrobacterium group</taxon>
        <taxon>Agrobacterium</taxon>
    </lineage>
</organism>
<dbReference type="RefSeq" id="WP_006724024.1">
    <property type="nucleotide sequence ID" value="NZ_ALJF01000001.1"/>
</dbReference>
<dbReference type="AlphaFoldDB" id="K2Q8N4"/>